<dbReference type="PROSITE" id="PS00141">
    <property type="entry name" value="ASP_PROTEASE"/>
    <property type="match status" value="1"/>
</dbReference>
<sequence>MKLFRNILLAVLALLLVSGLGGYFYMRKKFEPAANQLVITGLPATFNFAWEADKLGPHAALLVPVTLPGCPRTCYLQFDTGAPTSLLYANSLAALRKQYPATAQRLLPQADTVRDFTFTLGQAQVKARRLKAYQHGASELPADSTEHFIIGTLGADIVDGRVLVLDYAHQRFSLSTQLPDSLARRTEFVPLDYASRRLILTAQVQGKSEKLLFDSGTSAFALLTSQETWQQMARPQAPIQTGTGNAMGNTITTYTTATAAALQLNNLTVPLGTVTYVEGTRMMENLLMRFSGMGGMLGNEPFSQRTVVLDLQGERFGVVR</sequence>
<proteinExistence type="predicted"/>
<name>A0A212UF97_9BACT</name>
<keyword evidence="2" id="KW-1185">Reference proteome</keyword>
<organism evidence="1 2">
    <name type="scientific">Hymenobacter gelipurpurascens</name>
    <dbReference type="NCBI Taxonomy" id="89968"/>
    <lineage>
        <taxon>Bacteria</taxon>
        <taxon>Pseudomonadati</taxon>
        <taxon>Bacteroidota</taxon>
        <taxon>Cytophagia</taxon>
        <taxon>Cytophagales</taxon>
        <taxon>Hymenobacteraceae</taxon>
        <taxon>Hymenobacter</taxon>
    </lineage>
</organism>
<dbReference type="EMBL" id="FYEW01000002">
    <property type="protein sequence ID" value="SNC76907.1"/>
    <property type="molecule type" value="Genomic_DNA"/>
</dbReference>
<accession>A0A212UF97</accession>
<dbReference type="AlphaFoldDB" id="A0A212UF97"/>
<evidence type="ECO:0000313" key="1">
    <source>
        <dbReference type="EMBL" id="SNC76907.1"/>
    </source>
</evidence>
<reference evidence="2" key="1">
    <citation type="submission" date="2017-06" db="EMBL/GenBank/DDBJ databases">
        <authorList>
            <person name="Varghese N."/>
            <person name="Submissions S."/>
        </authorList>
    </citation>
    <scope>NUCLEOTIDE SEQUENCE [LARGE SCALE GENOMIC DNA]</scope>
    <source>
        <strain evidence="2">DSM 11116</strain>
    </source>
</reference>
<protein>
    <recommendedName>
        <fullName evidence="3">Aspartyl protease</fullName>
    </recommendedName>
</protein>
<evidence type="ECO:0008006" key="3">
    <source>
        <dbReference type="Google" id="ProtNLM"/>
    </source>
</evidence>
<dbReference type="GO" id="GO:0004190">
    <property type="term" value="F:aspartic-type endopeptidase activity"/>
    <property type="evidence" value="ECO:0007669"/>
    <property type="project" value="InterPro"/>
</dbReference>
<dbReference type="RefSeq" id="WP_088844904.1">
    <property type="nucleotide sequence ID" value="NZ_FYEW01000002.1"/>
</dbReference>
<gene>
    <name evidence="1" type="ORF">SAMN06265337_3622</name>
</gene>
<dbReference type="OrthoDB" id="7548156at2"/>
<dbReference type="GO" id="GO:0006508">
    <property type="term" value="P:proteolysis"/>
    <property type="evidence" value="ECO:0007669"/>
    <property type="project" value="InterPro"/>
</dbReference>
<evidence type="ECO:0000313" key="2">
    <source>
        <dbReference type="Proteomes" id="UP000198131"/>
    </source>
</evidence>
<dbReference type="Proteomes" id="UP000198131">
    <property type="component" value="Unassembled WGS sequence"/>
</dbReference>
<dbReference type="InterPro" id="IPR001969">
    <property type="entry name" value="Aspartic_peptidase_AS"/>
</dbReference>